<gene>
    <name evidence="2" type="ORF">BXYJ_LOCUS11228</name>
</gene>
<evidence type="ECO:0000313" key="2">
    <source>
        <dbReference type="EMBL" id="CAD5230932.1"/>
    </source>
</evidence>
<accession>A0A1I7SBG6</accession>
<dbReference type="Proteomes" id="UP000582659">
    <property type="component" value="Unassembled WGS sequence"/>
</dbReference>
<dbReference type="InterPro" id="IPR051595">
    <property type="entry name" value="GH25_Enzymes"/>
</dbReference>
<evidence type="ECO:0000313" key="5">
    <source>
        <dbReference type="Proteomes" id="UP000659654"/>
    </source>
</evidence>
<protein>
    <submittedName>
        <fullName evidence="2">(pine wood nematode) hypothetical protein</fullName>
    </submittedName>
</protein>
<dbReference type="EMBL" id="CAJFDI010000005">
    <property type="protein sequence ID" value="CAD5230932.1"/>
    <property type="molecule type" value="Genomic_DNA"/>
</dbReference>
<evidence type="ECO:0000313" key="3">
    <source>
        <dbReference type="EMBL" id="CAG9122013.1"/>
    </source>
</evidence>
<reference evidence="3" key="2">
    <citation type="submission" date="2020-08" db="EMBL/GenBank/DDBJ databases">
        <authorList>
            <person name="Kikuchi T."/>
        </authorList>
    </citation>
    <scope>NUCLEOTIDE SEQUENCE</scope>
    <source>
        <strain evidence="2">Ka4C1</strain>
    </source>
</reference>
<proteinExistence type="predicted"/>
<dbReference type="Proteomes" id="UP000095284">
    <property type="component" value="Unplaced"/>
</dbReference>
<evidence type="ECO:0000313" key="4">
    <source>
        <dbReference type="Proteomes" id="UP000095284"/>
    </source>
</evidence>
<evidence type="ECO:0000256" key="1">
    <source>
        <dbReference type="SAM" id="SignalP"/>
    </source>
</evidence>
<dbReference type="GO" id="GO:0007165">
    <property type="term" value="P:signal transduction"/>
    <property type="evidence" value="ECO:0007669"/>
    <property type="project" value="TreeGrafter"/>
</dbReference>
<dbReference type="SMR" id="A0A1I7SBG6"/>
<keyword evidence="5" id="KW-1185">Reference proteome</keyword>
<evidence type="ECO:0000313" key="6">
    <source>
        <dbReference type="WBParaSite" id="BXY_1036400.1"/>
    </source>
</evidence>
<dbReference type="PANTHER" id="PTHR23208">
    <property type="entry name" value="LYSOZYME PROTEIN"/>
    <property type="match status" value="1"/>
</dbReference>
<feature type="chain" id="PRO_5035359900" evidence="1">
    <location>
        <begin position="19"/>
        <end position="248"/>
    </location>
</feature>
<dbReference type="EMBL" id="CAJFCV020000005">
    <property type="protein sequence ID" value="CAG9122013.1"/>
    <property type="molecule type" value="Genomic_DNA"/>
</dbReference>
<dbReference type="Proteomes" id="UP000659654">
    <property type="component" value="Unassembled WGS sequence"/>
</dbReference>
<organism evidence="4 6">
    <name type="scientific">Bursaphelenchus xylophilus</name>
    <name type="common">Pinewood nematode worm</name>
    <name type="synonym">Aphelenchoides xylophilus</name>
    <dbReference type="NCBI Taxonomy" id="6326"/>
    <lineage>
        <taxon>Eukaryota</taxon>
        <taxon>Metazoa</taxon>
        <taxon>Ecdysozoa</taxon>
        <taxon>Nematoda</taxon>
        <taxon>Chromadorea</taxon>
        <taxon>Rhabditida</taxon>
        <taxon>Tylenchina</taxon>
        <taxon>Tylenchomorpha</taxon>
        <taxon>Aphelenchoidea</taxon>
        <taxon>Aphelenchoididae</taxon>
        <taxon>Bursaphelenchus</taxon>
    </lineage>
</organism>
<dbReference type="OrthoDB" id="25039at2759"/>
<dbReference type="InterPro" id="IPR017853">
    <property type="entry name" value="GH"/>
</dbReference>
<reference evidence="6" key="1">
    <citation type="submission" date="2016-11" db="UniProtKB">
        <authorList>
            <consortium name="WormBaseParasite"/>
        </authorList>
    </citation>
    <scope>IDENTIFICATION</scope>
</reference>
<name>A0A1I7SBG6_BURXY</name>
<dbReference type="SUPFAM" id="SSF51445">
    <property type="entry name" value="(Trans)glycosidases"/>
    <property type="match status" value="1"/>
</dbReference>
<keyword evidence="1" id="KW-0732">Signal</keyword>
<dbReference type="WBParaSite" id="BXY_1036400.1">
    <property type="protein sequence ID" value="BXY_1036400.1"/>
    <property type="gene ID" value="BXY_1036400"/>
</dbReference>
<dbReference type="PANTHER" id="PTHR23208:SF17">
    <property type="entry name" value="LYSOZYME-LIKE PROTEIN 3"/>
    <property type="match status" value="1"/>
</dbReference>
<dbReference type="AlphaFoldDB" id="A0A1I7SBG6"/>
<dbReference type="GO" id="GO:0045087">
    <property type="term" value="P:innate immune response"/>
    <property type="evidence" value="ECO:0007669"/>
    <property type="project" value="TreeGrafter"/>
</dbReference>
<sequence>MFRIWIIFIFLKFWAAKSDDFSLAFDTSEPVNGGNLRCLIEKGYKTAIFRIYGDDKGDKIGMKNALNAYYANLPFEVYITHTFDVFRLGDQEFEKMYWFARDNNMNLDRVWLQVTDPINWEYHEEINVKYITDFVKASWYRKVKVGLFTSWYDYNLITVNTTKIQDVEDIWYWNQLGRGVQGESEKDFEDFRPIGPFVKPLIKQFGSQETVCGVLINRNVYKNIYPHNLQGNFSGIPLGFGANFTVNK</sequence>
<feature type="signal peptide" evidence="1">
    <location>
        <begin position="1"/>
        <end position="18"/>
    </location>
</feature>